<evidence type="ECO:0000256" key="1">
    <source>
        <dbReference type="ARBA" id="ARBA00005953"/>
    </source>
</evidence>
<dbReference type="Proteomes" id="UP000199492">
    <property type="component" value="Unassembled WGS sequence"/>
</dbReference>
<dbReference type="PANTHER" id="PTHR31793:SF27">
    <property type="entry name" value="NOVEL THIOESTERASE SUPERFAMILY DOMAIN AND SAPOSIN A-TYPE DOMAIN CONTAINING PROTEIN (0610012H03RIK)"/>
    <property type="match status" value="1"/>
</dbReference>
<dbReference type="InterPro" id="IPR050563">
    <property type="entry name" value="4-hydroxybenzoyl-CoA_TE"/>
</dbReference>
<evidence type="ECO:0000313" key="4">
    <source>
        <dbReference type="Proteomes" id="UP000199492"/>
    </source>
</evidence>
<sequence length="129" mass="15066">MHVFEKTITVTKDDIDDLNHVNNVRYVQWVQDIAKDHWLAYATKDILEAYSWFLVNHYIEYKSPALLGDQLLLKTYVPKVAGVSTIRHVEITNIKTQQLVVNSKAKWCFMDAHTQRPTRIPPKIAELFN</sequence>
<dbReference type="EMBL" id="FNCZ01000003">
    <property type="protein sequence ID" value="SDH51159.1"/>
    <property type="molecule type" value="Genomic_DNA"/>
</dbReference>
<dbReference type="GO" id="GO:0047617">
    <property type="term" value="F:fatty acyl-CoA hydrolase activity"/>
    <property type="evidence" value="ECO:0007669"/>
    <property type="project" value="TreeGrafter"/>
</dbReference>
<gene>
    <name evidence="3" type="ORF">SAMN04489796_10391</name>
</gene>
<name>A0A1G8D1A9_9FLAO</name>
<evidence type="ECO:0000256" key="2">
    <source>
        <dbReference type="ARBA" id="ARBA00022801"/>
    </source>
</evidence>
<dbReference type="RefSeq" id="WP_092467402.1">
    <property type="nucleotide sequence ID" value="NZ_FNCZ01000003.1"/>
</dbReference>
<keyword evidence="4" id="KW-1185">Reference proteome</keyword>
<dbReference type="Pfam" id="PF13279">
    <property type="entry name" value="4HBT_2"/>
    <property type="match status" value="1"/>
</dbReference>
<dbReference type="InterPro" id="IPR029069">
    <property type="entry name" value="HotDog_dom_sf"/>
</dbReference>
<dbReference type="PANTHER" id="PTHR31793">
    <property type="entry name" value="4-HYDROXYBENZOYL-COA THIOESTERASE FAMILY MEMBER"/>
    <property type="match status" value="1"/>
</dbReference>
<dbReference type="STRING" id="262004.SAMN04489796_10391"/>
<dbReference type="OrthoDB" id="9801517at2"/>
<comment type="similarity">
    <text evidence="1">Belongs to the 4-hydroxybenzoyl-CoA thioesterase family.</text>
</comment>
<dbReference type="SUPFAM" id="SSF54637">
    <property type="entry name" value="Thioesterase/thiol ester dehydrase-isomerase"/>
    <property type="match status" value="1"/>
</dbReference>
<dbReference type="Gene3D" id="3.10.129.10">
    <property type="entry name" value="Hotdog Thioesterase"/>
    <property type="match status" value="1"/>
</dbReference>
<dbReference type="AlphaFoldDB" id="A0A1G8D1A9"/>
<protein>
    <submittedName>
        <fullName evidence="3">Acyl-CoA thioester hydrolase</fullName>
    </submittedName>
</protein>
<evidence type="ECO:0000313" key="3">
    <source>
        <dbReference type="EMBL" id="SDH51159.1"/>
    </source>
</evidence>
<accession>A0A1G8D1A9</accession>
<proteinExistence type="inferred from homology"/>
<dbReference type="CDD" id="cd00586">
    <property type="entry name" value="4HBT"/>
    <property type="match status" value="1"/>
</dbReference>
<organism evidence="3 4">
    <name type="scientific">Winogradskyella thalassocola</name>
    <dbReference type="NCBI Taxonomy" id="262004"/>
    <lineage>
        <taxon>Bacteria</taxon>
        <taxon>Pseudomonadati</taxon>
        <taxon>Bacteroidota</taxon>
        <taxon>Flavobacteriia</taxon>
        <taxon>Flavobacteriales</taxon>
        <taxon>Flavobacteriaceae</taxon>
        <taxon>Winogradskyella</taxon>
    </lineage>
</organism>
<keyword evidence="2 3" id="KW-0378">Hydrolase</keyword>
<reference evidence="4" key="1">
    <citation type="submission" date="2016-10" db="EMBL/GenBank/DDBJ databases">
        <authorList>
            <person name="Varghese N."/>
            <person name="Submissions S."/>
        </authorList>
    </citation>
    <scope>NUCLEOTIDE SEQUENCE [LARGE SCALE GENOMIC DNA]</scope>
    <source>
        <strain evidence="4">DSM 15363</strain>
    </source>
</reference>